<dbReference type="InterPro" id="IPR010723">
    <property type="entry name" value="HemN_C"/>
</dbReference>
<dbReference type="GO" id="GO:0046872">
    <property type="term" value="F:metal ion binding"/>
    <property type="evidence" value="ECO:0007669"/>
    <property type="project" value="UniProtKB-UniRule"/>
</dbReference>
<keyword evidence="12" id="KW-1185">Reference proteome</keyword>
<dbReference type="PROSITE" id="PS51918">
    <property type="entry name" value="RADICAL_SAM"/>
    <property type="match status" value="1"/>
</dbReference>
<evidence type="ECO:0000256" key="2">
    <source>
        <dbReference type="ARBA" id="ARBA00017228"/>
    </source>
</evidence>
<feature type="domain" description="Radical SAM core" evidence="10">
    <location>
        <begin position="2"/>
        <end position="228"/>
    </location>
</feature>
<dbReference type="NCBIfam" id="TIGR00539">
    <property type="entry name" value="hemN_rel"/>
    <property type="match status" value="1"/>
</dbReference>
<keyword evidence="7 9" id="KW-0411">Iron-sulfur</keyword>
<evidence type="ECO:0000256" key="3">
    <source>
        <dbReference type="ARBA" id="ARBA00022617"/>
    </source>
</evidence>
<dbReference type="PANTHER" id="PTHR13932:SF5">
    <property type="entry name" value="RADICAL S-ADENOSYL METHIONINE DOMAIN-CONTAINING PROTEIN 1, MITOCHONDRIAL"/>
    <property type="match status" value="1"/>
</dbReference>
<dbReference type="SFLD" id="SFLDF00562">
    <property type="entry name" value="HemN-like__clustered_with_heat"/>
    <property type="match status" value="1"/>
</dbReference>
<keyword evidence="9" id="KW-0963">Cytoplasm</keyword>
<gene>
    <name evidence="11" type="ORF">HGG79_06180</name>
</gene>
<dbReference type="InterPro" id="IPR006638">
    <property type="entry name" value="Elp3/MiaA/NifB-like_rSAM"/>
</dbReference>
<keyword evidence="6 9" id="KW-0408">Iron</keyword>
<dbReference type="Pfam" id="PF06969">
    <property type="entry name" value="HemN_C"/>
    <property type="match status" value="1"/>
</dbReference>
<comment type="caution">
    <text evidence="11">The sequence shown here is derived from an EMBL/GenBank/DDBJ whole genome shotgun (WGS) entry which is preliminary data.</text>
</comment>
<protein>
    <recommendedName>
        <fullName evidence="2 9">Heme chaperone HemW</fullName>
    </recommendedName>
</protein>
<name>A0A923EAF1_CLOTT</name>
<dbReference type="InterPro" id="IPR004559">
    <property type="entry name" value="HemW-like"/>
</dbReference>
<comment type="function">
    <text evidence="9">Probably acts as a heme chaperone, transferring heme to an unknown acceptor. Binds one molecule of heme per monomer, possibly covalently. Binds 1 [4Fe-4S] cluster. The cluster is coordinated with 3 cysteines and an exchangeable S-adenosyl-L-methionine.</text>
</comment>
<dbReference type="InterPro" id="IPR058240">
    <property type="entry name" value="rSAM_sf"/>
</dbReference>
<evidence type="ECO:0000313" key="12">
    <source>
        <dbReference type="Proteomes" id="UP000563151"/>
    </source>
</evidence>
<dbReference type="Gene3D" id="3.20.20.70">
    <property type="entry name" value="Aldolase class I"/>
    <property type="match status" value="1"/>
</dbReference>
<comment type="similarity">
    <text evidence="1">Belongs to the anaerobic coproporphyrinogen-III oxidase family. HemW subfamily.</text>
</comment>
<comment type="subcellular location">
    <subcellularLocation>
        <location evidence="9">Cytoplasm</location>
    </subcellularLocation>
</comment>
<keyword evidence="9" id="KW-0004">4Fe-4S</keyword>
<dbReference type="GO" id="GO:0006779">
    <property type="term" value="P:porphyrin-containing compound biosynthetic process"/>
    <property type="evidence" value="ECO:0007669"/>
    <property type="project" value="InterPro"/>
</dbReference>
<evidence type="ECO:0000259" key="10">
    <source>
        <dbReference type="PROSITE" id="PS51918"/>
    </source>
</evidence>
<dbReference type="RefSeq" id="WP_035144396.1">
    <property type="nucleotide sequence ID" value="NZ_JAAZWO010000005.1"/>
</dbReference>
<evidence type="ECO:0000313" key="11">
    <source>
        <dbReference type="EMBL" id="MBC2397364.1"/>
    </source>
</evidence>
<evidence type="ECO:0000256" key="8">
    <source>
        <dbReference type="ARBA" id="ARBA00023186"/>
    </source>
</evidence>
<keyword evidence="5 9" id="KW-0479">Metal-binding</keyword>
<dbReference type="SFLD" id="SFLDG01065">
    <property type="entry name" value="anaerobic_coproporphyrinogen-I"/>
    <property type="match status" value="1"/>
</dbReference>
<keyword evidence="3 9" id="KW-0349">Heme</keyword>
<reference evidence="11 12" key="1">
    <citation type="submission" date="2020-04" db="EMBL/GenBank/DDBJ databases">
        <title>Genomic insights into acetone-butanol-ethanol (ABE) fermentation by sequencing solventogenic clostridia strains.</title>
        <authorList>
            <person name="Brown S."/>
        </authorList>
    </citation>
    <scope>NUCLEOTIDE SEQUENCE [LARGE SCALE GENOMIC DNA]</scope>
    <source>
        <strain evidence="11 12">DJ011</strain>
    </source>
</reference>
<evidence type="ECO:0000256" key="7">
    <source>
        <dbReference type="ARBA" id="ARBA00023014"/>
    </source>
</evidence>
<dbReference type="PANTHER" id="PTHR13932">
    <property type="entry name" value="COPROPORPHYRINIGEN III OXIDASE"/>
    <property type="match status" value="1"/>
</dbReference>
<dbReference type="Pfam" id="PF04055">
    <property type="entry name" value="Radical_SAM"/>
    <property type="match status" value="1"/>
</dbReference>
<dbReference type="GO" id="GO:0051539">
    <property type="term" value="F:4 iron, 4 sulfur cluster binding"/>
    <property type="evidence" value="ECO:0007669"/>
    <property type="project" value="UniProtKB-UniRule"/>
</dbReference>
<evidence type="ECO:0000256" key="4">
    <source>
        <dbReference type="ARBA" id="ARBA00022691"/>
    </source>
</evidence>
<keyword evidence="4 9" id="KW-0949">S-adenosyl-L-methionine</keyword>
<dbReference type="SUPFAM" id="SSF102114">
    <property type="entry name" value="Radical SAM enzymes"/>
    <property type="match status" value="1"/>
</dbReference>
<dbReference type="GO" id="GO:0004109">
    <property type="term" value="F:coproporphyrinogen oxidase activity"/>
    <property type="evidence" value="ECO:0007669"/>
    <property type="project" value="InterPro"/>
</dbReference>
<dbReference type="CDD" id="cd01335">
    <property type="entry name" value="Radical_SAM"/>
    <property type="match status" value="1"/>
</dbReference>
<dbReference type="GO" id="GO:0005737">
    <property type="term" value="C:cytoplasm"/>
    <property type="evidence" value="ECO:0007669"/>
    <property type="project" value="UniProtKB-SubCell"/>
</dbReference>
<evidence type="ECO:0000256" key="9">
    <source>
        <dbReference type="RuleBase" id="RU364116"/>
    </source>
</evidence>
<dbReference type="SFLD" id="SFLDS00029">
    <property type="entry name" value="Radical_SAM"/>
    <property type="match status" value="1"/>
</dbReference>
<dbReference type="InterPro" id="IPR007197">
    <property type="entry name" value="rSAM"/>
</dbReference>
<proteinExistence type="inferred from homology"/>
<evidence type="ECO:0000256" key="1">
    <source>
        <dbReference type="ARBA" id="ARBA00006100"/>
    </source>
</evidence>
<dbReference type="InterPro" id="IPR034505">
    <property type="entry name" value="Coproporphyrinogen-III_oxidase"/>
</dbReference>
<dbReference type="SMART" id="SM00729">
    <property type="entry name" value="Elp3"/>
    <property type="match status" value="1"/>
</dbReference>
<dbReference type="InterPro" id="IPR013785">
    <property type="entry name" value="Aldolase_TIM"/>
</dbReference>
<accession>A0A923EAF1</accession>
<evidence type="ECO:0000256" key="5">
    <source>
        <dbReference type="ARBA" id="ARBA00022723"/>
    </source>
</evidence>
<organism evidence="11 12">
    <name type="scientific">Clostridium tetanomorphum</name>
    <dbReference type="NCBI Taxonomy" id="1553"/>
    <lineage>
        <taxon>Bacteria</taxon>
        <taxon>Bacillati</taxon>
        <taxon>Bacillota</taxon>
        <taxon>Clostridia</taxon>
        <taxon>Eubacteriales</taxon>
        <taxon>Clostridiaceae</taxon>
        <taxon>Clostridium</taxon>
    </lineage>
</organism>
<dbReference type="SFLD" id="SFLDG01082">
    <property type="entry name" value="B12-binding_domain_containing"/>
    <property type="match status" value="1"/>
</dbReference>
<dbReference type="SFLD" id="SFLDF00288">
    <property type="entry name" value="HemN-like__clustered_with_nucl"/>
    <property type="match status" value="1"/>
</dbReference>
<evidence type="ECO:0000256" key="6">
    <source>
        <dbReference type="ARBA" id="ARBA00023004"/>
    </source>
</evidence>
<dbReference type="EMBL" id="JAAZWO010000005">
    <property type="protein sequence ID" value="MBC2397364.1"/>
    <property type="molecule type" value="Genomic_DNA"/>
</dbReference>
<keyword evidence="8 9" id="KW-0143">Chaperone</keyword>
<dbReference type="Proteomes" id="UP000563151">
    <property type="component" value="Unassembled WGS sequence"/>
</dbReference>
<sequence length="378" mass="44076">MYIEDEEVGLYIHIPFCKQKCLYCDFPSFSGKENLMLEYSKALAKEIGRNSNKKIKTIFIGGGTPTYLNLDALNILKKAIKGLDKDENIEFTVEMNPGTVNDEKLKILKEMGVNRLSIGLQAWQDELLKKLGRVHKLDDFLQVYNEARNLGFSNINIDIMFGLPDQTLKDWEETLQNVSMLNPEHISCYSLIIEEGTKFYKMYNDDKLNIPSEEVERNMYAYGIKFLESKGYIQYEISNFCKPEKQCRHNLIYWDLQQYVGCGSGAHSYINGFRYRNTDNIEKYIIDINNNINMKLDLHKNSAKEQMEEFMFMGLRKIKGVNCKEFKRRFNKEITEVYGDVINKYFKNNLLTIDKENISLSSKGIEISNSIMCEFILD</sequence>
<dbReference type="AlphaFoldDB" id="A0A923EAF1"/>